<evidence type="ECO:0000313" key="1">
    <source>
        <dbReference type="EMBL" id="GAA2623336.1"/>
    </source>
</evidence>
<protein>
    <submittedName>
        <fullName evidence="1">Uncharacterized protein</fullName>
    </submittedName>
</protein>
<comment type="caution">
    <text evidence="1">The sequence shown here is derived from an EMBL/GenBank/DDBJ whole genome shotgun (WGS) entry which is preliminary data.</text>
</comment>
<accession>A0ABN3QD69</accession>
<organism evidence="1 2">
    <name type="scientific">Streptomyces axinellae</name>
    <dbReference type="NCBI Taxonomy" id="552788"/>
    <lineage>
        <taxon>Bacteria</taxon>
        <taxon>Bacillati</taxon>
        <taxon>Actinomycetota</taxon>
        <taxon>Actinomycetes</taxon>
        <taxon>Kitasatosporales</taxon>
        <taxon>Streptomycetaceae</taxon>
        <taxon>Streptomyces</taxon>
    </lineage>
</organism>
<proteinExistence type="predicted"/>
<dbReference type="Proteomes" id="UP001501447">
    <property type="component" value="Unassembled WGS sequence"/>
</dbReference>
<gene>
    <name evidence="1" type="ORF">GCM10009863_42110</name>
</gene>
<keyword evidence="2" id="KW-1185">Reference proteome</keyword>
<name>A0ABN3QD69_9ACTN</name>
<reference evidence="2" key="1">
    <citation type="journal article" date="2019" name="Int. J. Syst. Evol. Microbiol.">
        <title>The Global Catalogue of Microorganisms (GCM) 10K type strain sequencing project: providing services to taxonomists for standard genome sequencing and annotation.</title>
        <authorList>
            <consortium name="The Broad Institute Genomics Platform"/>
            <consortium name="The Broad Institute Genome Sequencing Center for Infectious Disease"/>
            <person name="Wu L."/>
            <person name="Ma J."/>
        </authorList>
    </citation>
    <scope>NUCLEOTIDE SEQUENCE [LARGE SCALE GENOMIC DNA]</scope>
    <source>
        <strain evidence="2">JCM 16373</strain>
    </source>
</reference>
<evidence type="ECO:0000313" key="2">
    <source>
        <dbReference type="Proteomes" id="UP001501447"/>
    </source>
</evidence>
<sequence length="59" mass="6324">MLCLLMGWVDTAERLEGNGCALALPAGCADARVRGGAVARLREGARVRMRHPVHGAVRR</sequence>
<dbReference type="EMBL" id="BAAARJ010000013">
    <property type="protein sequence ID" value="GAA2623336.1"/>
    <property type="molecule type" value="Genomic_DNA"/>
</dbReference>